<reference evidence="1" key="1">
    <citation type="journal article" date="2014" name="Front. Microbiol.">
        <title>High frequency of phylogenetically diverse reductive dehalogenase-homologous genes in deep subseafloor sedimentary metagenomes.</title>
        <authorList>
            <person name="Kawai M."/>
            <person name="Futagami T."/>
            <person name="Toyoda A."/>
            <person name="Takaki Y."/>
            <person name="Nishi S."/>
            <person name="Hori S."/>
            <person name="Arai W."/>
            <person name="Tsubouchi T."/>
            <person name="Morono Y."/>
            <person name="Uchiyama I."/>
            <person name="Ito T."/>
            <person name="Fujiyama A."/>
            <person name="Inagaki F."/>
            <person name="Takami H."/>
        </authorList>
    </citation>
    <scope>NUCLEOTIDE SEQUENCE</scope>
    <source>
        <strain evidence="1">Expedition CK06-06</strain>
    </source>
</reference>
<comment type="caution">
    <text evidence="1">The sequence shown here is derived from an EMBL/GenBank/DDBJ whole genome shotgun (WGS) entry which is preliminary data.</text>
</comment>
<evidence type="ECO:0000313" key="1">
    <source>
        <dbReference type="EMBL" id="GAH40311.1"/>
    </source>
</evidence>
<name>X1F3T8_9ZZZZ</name>
<dbReference type="EMBL" id="BARU01011030">
    <property type="protein sequence ID" value="GAH40311.1"/>
    <property type="molecule type" value="Genomic_DNA"/>
</dbReference>
<accession>X1F3T8</accession>
<proteinExistence type="predicted"/>
<sequence>MDHNKKKIWSFNGQNSPFKLQIFGGILAGMLRKQLKLFYRVYPLNMYSTEDPGFQEVMEQSIGPGRAQSIGEKDFSKTVIDGTVGEIMIHNPKVSKAMESINSYAKPEDLNRIFLIIAGNIYSEEETPEAILNEEQYSTNLVKMGRLNNGFTFFRDRNYSTRIIVRNRTIQGIELYVNSYENL</sequence>
<gene>
    <name evidence="1" type="ORF">S03H2_20832</name>
</gene>
<protein>
    <submittedName>
        <fullName evidence="1">Uncharacterized protein</fullName>
    </submittedName>
</protein>
<dbReference type="AlphaFoldDB" id="X1F3T8"/>
<feature type="non-terminal residue" evidence="1">
    <location>
        <position position="183"/>
    </location>
</feature>
<organism evidence="1">
    <name type="scientific">marine sediment metagenome</name>
    <dbReference type="NCBI Taxonomy" id="412755"/>
    <lineage>
        <taxon>unclassified sequences</taxon>
        <taxon>metagenomes</taxon>
        <taxon>ecological metagenomes</taxon>
    </lineage>
</organism>